<organism evidence="2 3">
    <name type="scientific">Flavobacterium paronense</name>
    <dbReference type="NCBI Taxonomy" id="1392775"/>
    <lineage>
        <taxon>Bacteria</taxon>
        <taxon>Pseudomonadati</taxon>
        <taxon>Bacteroidota</taxon>
        <taxon>Flavobacteriia</taxon>
        <taxon>Flavobacteriales</taxon>
        <taxon>Flavobacteriaceae</taxon>
        <taxon>Flavobacterium</taxon>
    </lineage>
</organism>
<keyword evidence="1" id="KW-1133">Transmembrane helix</keyword>
<feature type="transmembrane region" description="Helical" evidence="1">
    <location>
        <begin position="33"/>
        <end position="53"/>
    </location>
</feature>
<reference evidence="2 3" key="1">
    <citation type="submission" date="2024-09" db="EMBL/GenBank/DDBJ databases">
        <authorList>
            <person name="Sun Q."/>
            <person name="Mori K."/>
        </authorList>
    </citation>
    <scope>NUCLEOTIDE SEQUENCE [LARGE SCALE GENOMIC DNA]</scope>
    <source>
        <strain evidence="2 3">CECT 8460</strain>
    </source>
</reference>
<keyword evidence="3" id="KW-1185">Reference proteome</keyword>
<keyword evidence="1" id="KW-0812">Transmembrane</keyword>
<sequence>MKQNRRRIILAVLFILSVGNFSRIQGNENIRTIQFLAIFAMGILFGLLVKEIIERIRNKPQ</sequence>
<gene>
    <name evidence="2" type="ORF">ACFFUU_10145</name>
</gene>
<evidence type="ECO:0000313" key="3">
    <source>
        <dbReference type="Proteomes" id="UP001589576"/>
    </source>
</evidence>
<accession>A0ABV5GFU1</accession>
<comment type="caution">
    <text evidence="2">The sequence shown here is derived from an EMBL/GenBank/DDBJ whole genome shotgun (WGS) entry which is preliminary data.</text>
</comment>
<evidence type="ECO:0000256" key="1">
    <source>
        <dbReference type="SAM" id="Phobius"/>
    </source>
</evidence>
<evidence type="ECO:0000313" key="2">
    <source>
        <dbReference type="EMBL" id="MFB9089962.1"/>
    </source>
</evidence>
<protein>
    <submittedName>
        <fullName evidence="2">Uncharacterized protein</fullName>
    </submittedName>
</protein>
<dbReference type="Proteomes" id="UP001589576">
    <property type="component" value="Unassembled WGS sequence"/>
</dbReference>
<dbReference type="EMBL" id="JBHMFB010000017">
    <property type="protein sequence ID" value="MFB9089962.1"/>
    <property type="molecule type" value="Genomic_DNA"/>
</dbReference>
<keyword evidence="1" id="KW-0472">Membrane</keyword>
<dbReference type="RefSeq" id="WP_290284693.1">
    <property type="nucleotide sequence ID" value="NZ_JAUFQN010000019.1"/>
</dbReference>
<name>A0ABV5GFU1_9FLAO</name>
<proteinExistence type="predicted"/>